<dbReference type="OMA" id="HHLRFEY"/>
<dbReference type="Proteomes" id="UP000683925">
    <property type="component" value="Unassembled WGS sequence"/>
</dbReference>
<reference evidence="1" key="1">
    <citation type="submission" date="2021-01" db="EMBL/GenBank/DDBJ databases">
        <authorList>
            <consortium name="Genoscope - CEA"/>
            <person name="William W."/>
        </authorList>
    </citation>
    <scope>NUCLEOTIDE SEQUENCE</scope>
</reference>
<dbReference type="OrthoDB" id="292829at2759"/>
<proteinExistence type="predicted"/>
<organism evidence="1 2">
    <name type="scientific">Paramecium octaurelia</name>
    <dbReference type="NCBI Taxonomy" id="43137"/>
    <lineage>
        <taxon>Eukaryota</taxon>
        <taxon>Sar</taxon>
        <taxon>Alveolata</taxon>
        <taxon>Ciliophora</taxon>
        <taxon>Intramacronucleata</taxon>
        <taxon>Oligohymenophorea</taxon>
        <taxon>Peniculida</taxon>
        <taxon>Parameciidae</taxon>
        <taxon>Paramecium</taxon>
    </lineage>
</organism>
<name>A0A8S1XDV3_PAROT</name>
<protein>
    <submittedName>
        <fullName evidence="1">Uncharacterized protein</fullName>
    </submittedName>
</protein>
<evidence type="ECO:0000313" key="1">
    <source>
        <dbReference type="EMBL" id="CAD8198972.1"/>
    </source>
</evidence>
<dbReference type="EMBL" id="CAJJDP010000118">
    <property type="protein sequence ID" value="CAD8198972.1"/>
    <property type="molecule type" value="Genomic_DNA"/>
</dbReference>
<accession>A0A8S1XDV3</accession>
<evidence type="ECO:0000313" key="2">
    <source>
        <dbReference type="Proteomes" id="UP000683925"/>
    </source>
</evidence>
<sequence length="312" mass="35044">MATPESLNPAPLTGLGDHSYKKVLEDDYSTGKLNLKFKGNTQNSGTANYKGWLDISKQQSKQETKFQFPYKNYFLQIATREDGAKVHVDFGEVAKVGDKGKINLFANAKFGSSHFGQAIVRLGGVTQWNQLTHHLRFEYNPTSTTTVNALSRTFWKNKDWVIASAKDFQVLNGFGIRRFDFIVGRLSNNYDFFFRYLTKEPTKAKQLNQLADGKVTLDFVFRQNKQTFGLEGEYNLANSQLNALVGVTTKVEKVDVKARVNLTQQKLGLSGKGKLNDRFNWTLSTEVPLNGTIPSKQGFFPLPVGFTLDASL</sequence>
<keyword evidence="2" id="KW-1185">Reference proteome</keyword>
<gene>
    <name evidence="1" type="ORF">POCTA_138.1.T1180079</name>
</gene>
<dbReference type="AlphaFoldDB" id="A0A8S1XDV3"/>
<comment type="caution">
    <text evidence="1">The sequence shown here is derived from an EMBL/GenBank/DDBJ whole genome shotgun (WGS) entry which is preliminary data.</text>
</comment>